<feature type="domain" description="DUF4007" evidence="1">
    <location>
        <begin position="6"/>
        <end position="298"/>
    </location>
</feature>
<organism evidence="2 3">
    <name type="scientific">Maribellus comscasis</name>
    <dbReference type="NCBI Taxonomy" id="2681766"/>
    <lineage>
        <taxon>Bacteria</taxon>
        <taxon>Pseudomonadati</taxon>
        <taxon>Bacteroidota</taxon>
        <taxon>Bacteroidia</taxon>
        <taxon>Marinilabiliales</taxon>
        <taxon>Prolixibacteraceae</taxon>
        <taxon>Maribellus</taxon>
    </lineage>
</organism>
<dbReference type="InterPro" id="IPR025248">
    <property type="entry name" value="DUF4007"/>
</dbReference>
<dbReference type="KEGG" id="mcos:GM418_19375"/>
<accession>A0A6I6K2K0</accession>
<dbReference type="AlphaFoldDB" id="A0A6I6K2K0"/>
<gene>
    <name evidence="2" type="ORF">GM418_19375</name>
</gene>
<proteinExistence type="predicted"/>
<dbReference type="EMBL" id="CP046401">
    <property type="protein sequence ID" value="QGY45753.1"/>
    <property type="molecule type" value="Genomic_DNA"/>
</dbReference>
<protein>
    <submittedName>
        <fullName evidence="2">DUF4007 family protein</fullName>
    </submittedName>
</protein>
<dbReference type="Pfam" id="PF13182">
    <property type="entry name" value="DUF4007"/>
    <property type="match status" value="1"/>
</dbReference>
<dbReference type="Proteomes" id="UP000428260">
    <property type="component" value="Chromosome"/>
</dbReference>
<dbReference type="RefSeq" id="WP_158868892.1">
    <property type="nucleotide sequence ID" value="NZ_CP046401.1"/>
</dbReference>
<name>A0A6I6K2K0_9BACT</name>
<evidence type="ECO:0000259" key="1">
    <source>
        <dbReference type="Pfam" id="PF13182"/>
    </source>
</evidence>
<keyword evidence="3" id="KW-1185">Reference proteome</keyword>
<reference evidence="2 3" key="1">
    <citation type="submission" date="2019-11" db="EMBL/GenBank/DDBJ databases">
        <authorList>
            <person name="Zheng R.K."/>
            <person name="Sun C.M."/>
        </authorList>
    </citation>
    <scope>NUCLEOTIDE SEQUENCE [LARGE SCALE GENOMIC DNA]</scope>
    <source>
        <strain evidence="2 3">WC007</strain>
    </source>
</reference>
<evidence type="ECO:0000313" key="3">
    <source>
        <dbReference type="Proteomes" id="UP000428260"/>
    </source>
</evidence>
<sequence length="300" mass="34769">MNKLRFSGHDTFVVRTFWPKKGFDFINISGSFSSESAVVDLGVGKNMVASINFWMKALGLYDDEKKELTDFANNLFSSEGLDPFLEDIGSIWLLHYFLLKTNYASIYHLIFNEFRKERAIFNKSQLKAFIKRKYAEMDDNSLNLNTIDKDISVFTRLYEKVDYQNVSKDFEEEINSLMIELELISTTVEDEIKEGTNRREKVKWFHLHGESRNSLPPAILLFTILDNFGESRNIAIKRLEIEPNSPGLIFLLSKDGLYKKLKEIEEEFPGIIVSETAGNLVLVLPEGLNKWEILRNYYAN</sequence>
<evidence type="ECO:0000313" key="2">
    <source>
        <dbReference type="EMBL" id="QGY45753.1"/>
    </source>
</evidence>